<dbReference type="AlphaFoldDB" id="A0A1X7IYP2"/>
<dbReference type="GO" id="GO:0005976">
    <property type="term" value="P:polysaccharide metabolic process"/>
    <property type="evidence" value="ECO:0007669"/>
    <property type="project" value="TreeGrafter"/>
</dbReference>
<dbReference type="PANTHER" id="PTHR40111">
    <property type="entry name" value="CEPHALOSPORIN-C DEACETYLASE"/>
    <property type="match status" value="1"/>
</dbReference>
<organism evidence="4 5">
    <name type="scientific">Agreia pratensis</name>
    <dbReference type="NCBI Taxonomy" id="150121"/>
    <lineage>
        <taxon>Bacteria</taxon>
        <taxon>Bacillati</taxon>
        <taxon>Actinomycetota</taxon>
        <taxon>Actinomycetes</taxon>
        <taxon>Micrococcales</taxon>
        <taxon>Microbacteriaceae</taxon>
        <taxon>Agreia</taxon>
    </lineage>
</organism>
<keyword evidence="5" id="KW-1185">Reference proteome</keyword>
<dbReference type="SUPFAM" id="SSF53474">
    <property type="entry name" value="alpha/beta-Hydrolases"/>
    <property type="match status" value="1"/>
</dbReference>
<proteinExistence type="predicted"/>
<evidence type="ECO:0000313" key="4">
    <source>
        <dbReference type="EMBL" id="SMG20006.1"/>
    </source>
</evidence>
<dbReference type="InterPro" id="IPR029058">
    <property type="entry name" value="AB_hydrolase_fold"/>
</dbReference>
<dbReference type="STRING" id="150121.SAMN06296010_1008"/>
<dbReference type="GO" id="GO:0052689">
    <property type="term" value="F:carboxylic ester hydrolase activity"/>
    <property type="evidence" value="ECO:0007669"/>
    <property type="project" value="TreeGrafter"/>
</dbReference>
<feature type="active site" description="Nucleophile" evidence="1">
    <location>
        <position position="185"/>
    </location>
</feature>
<dbReference type="InterPro" id="IPR008391">
    <property type="entry name" value="AXE1_dom"/>
</dbReference>
<dbReference type="EMBL" id="FXAY01000001">
    <property type="protein sequence ID" value="SMG20006.1"/>
    <property type="molecule type" value="Genomic_DNA"/>
</dbReference>
<dbReference type="Gene3D" id="3.40.50.1820">
    <property type="entry name" value="alpha/beta hydrolase"/>
    <property type="match status" value="1"/>
</dbReference>
<dbReference type="InterPro" id="IPR039069">
    <property type="entry name" value="CE7"/>
</dbReference>
<gene>
    <name evidence="4" type="ORF">SAMN06296010_1008</name>
</gene>
<accession>A0A1X7IYP2</accession>
<dbReference type="Proteomes" id="UP000193244">
    <property type="component" value="Unassembled WGS sequence"/>
</dbReference>
<name>A0A1X7IYP2_9MICO</name>
<sequence length="371" mass="39892">MLIEADLDAVRRHEIASREPADFDAYWRATLADVSDVPLDVRVERVESVLSVIDVFDVTFRGADGTDVRAWLRVPAGTTGALPTVVTYVGYGGGRGKPEESLTWAASGFAHLHMDTRGQGASWSVGDTPDVGPGGPQIPGVMTKGIQSRDDYYYRRLFIDAVRAVDAAKQLPQVDATRIAVAGGSQGGGLALAVAGLRDDLAAVVAFVPFLCDFGRATLITDAYPYHEIIDYLRIHRDQAASVYEVLGNFDAVNHARRATAPAHFSVALMDATCPASTVYAAFNAYAAEKEITEWAFNGHEGGGIEDETQAIAFLKRHLGEQRGLDTAASRPTRPARICAGRVAARGTSRRIETTTTIGSWCPSRTSLHSL</sequence>
<dbReference type="RefSeq" id="WP_085483466.1">
    <property type="nucleotide sequence ID" value="NZ_FXAY01000001.1"/>
</dbReference>
<dbReference type="OrthoDB" id="9770528at2"/>
<feature type="active site" description="Charge relay system" evidence="1">
    <location>
        <position position="271"/>
    </location>
</feature>
<evidence type="ECO:0000313" key="5">
    <source>
        <dbReference type="Proteomes" id="UP000193244"/>
    </source>
</evidence>
<dbReference type="Pfam" id="PF05448">
    <property type="entry name" value="AXE1"/>
    <property type="match status" value="1"/>
</dbReference>
<feature type="active site" description="Charge relay system" evidence="1">
    <location>
        <position position="300"/>
    </location>
</feature>
<reference evidence="5" key="1">
    <citation type="submission" date="2017-04" db="EMBL/GenBank/DDBJ databases">
        <authorList>
            <person name="Varghese N."/>
            <person name="Submissions S."/>
        </authorList>
    </citation>
    <scope>NUCLEOTIDE SEQUENCE [LARGE SCALE GENOMIC DNA]</scope>
    <source>
        <strain evidence="5">VKM Ac-2510</strain>
    </source>
</reference>
<dbReference type="PANTHER" id="PTHR40111:SF1">
    <property type="entry name" value="CEPHALOSPORIN-C DEACETYLASE"/>
    <property type="match status" value="1"/>
</dbReference>
<evidence type="ECO:0000259" key="3">
    <source>
        <dbReference type="Pfam" id="PF05448"/>
    </source>
</evidence>
<evidence type="ECO:0000256" key="1">
    <source>
        <dbReference type="PIRSR" id="PIRSR639069-1"/>
    </source>
</evidence>
<feature type="binding site" evidence="2">
    <location>
        <position position="91"/>
    </location>
    <ligand>
        <name>substrate</name>
    </ligand>
</feature>
<protein>
    <submittedName>
        <fullName evidence="4">Cephalosporin-C deacetylase</fullName>
    </submittedName>
</protein>
<feature type="domain" description="Acetyl xylan esterase" evidence="3">
    <location>
        <begin position="3"/>
        <end position="317"/>
    </location>
</feature>
<evidence type="ECO:0000256" key="2">
    <source>
        <dbReference type="PIRSR" id="PIRSR639069-2"/>
    </source>
</evidence>